<evidence type="ECO:0000256" key="1">
    <source>
        <dbReference type="SAM" id="MobiDB-lite"/>
    </source>
</evidence>
<dbReference type="OrthoDB" id="5427651at2759"/>
<feature type="region of interest" description="Disordered" evidence="1">
    <location>
        <begin position="69"/>
        <end position="99"/>
    </location>
</feature>
<protein>
    <submittedName>
        <fullName evidence="2">Uncharacterized protein</fullName>
    </submittedName>
</protein>
<gene>
    <name evidence="2" type="ORF">DFL_000768</name>
</gene>
<evidence type="ECO:0000313" key="2">
    <source>
        <dbReference type="EMBL" id="RVD89775.1"/>
    </source>
</evidence>
<dbReference type="GeneID" id="93583079"/>
<dbReference type="RefSeq" id="XP_067495319.1">
    <property type="nucleotide sequence ID" value="XM_067637297.1"/>
</dbReference>
<keyword evidence="3" id="KW-1185">Reference proteome</keyword>
<organism evidence="2 3">
    <name type="scientific">Arthrobotrys flagrans</name>
    <name type="common">Nematode-trapping fungus</name>
    <name type="synonym">Trichothecium flagrans</name>
    <dbReference type="NCBI Taxonomy" id="97331"/>
    <lineage>
        <taxon>Eukaryota</taxon>
        <taxon>Fungi</taxon>
        <taxon>Dikarya</taxon>
        <taxon>Ascomycota</taxon>
        <taxon>Pezizomycotina</taxon>
        <taxon>Orbiliomycetes</taxon>
        <taxon>Orbiliales</taxon>
        <taxon>Orbiliaceae</taxon>
        <taxon>Arthrobotrys</taxon>
    </lineage>
</organism>
<dbReference type="VEuPathDB" id="FungiDB:DFL_000768"/>
<reference evidence="2 3" key="1">
    <citation type="submission" date="2019-01" db="EMBL/GenBank/DDBJ databases">
        <title>Intercellular communication is required for trap formation in the nematode-trapping fungus Duddingtonia flagrans.</title>
        <authorList>
            <person name="Youssar L."/>
            <person name="Wernet V."/>
            <person name="Hensel N."/>
            <person name="Hildebrandt H.-G."/>
            <person name="Fischer R."/>
        </authorList>
    </citation>
    <scope>NUCLEOTIDE SEQUENCE [LARGE SCALE GENOMIC DNA]</scope>
    <source>
        <strain evidence="2 3">CBS H-5679</strain>
    </source>
</reference>
<feature type="compositionally biased region" description="Polar residues" evidence="1">
    <location>
        <begin position="89"/>
        <end position="99"/>
    </location>
</feature>
<proteinExistence type="predicted"/>
<name>A0A437AEP3_ARTFL</name>
<comment type="caution">
    <text evidence="2">The sequence shown here is derived from an EMBL/GenBank/DDBJ whole genome shotgun (WGS) entry which is preliminary data.</text>
</comment>
<dbReference type="EMBL" id="SAEB01000001">
    <property type="protein sequence ID" value="RVD89775.1"/>
    <property type="molecule type" value="Genomic_DNA"/>
</dbReference>
<accession>A0A437AEP3</accession>
<evidence type="ECO:0000313" key="3">
    <source>
        <dbReference type="Proteomes" id="UP000283090"/>
    </source>
</evidence>
<dbReference type="Proteomes" id="UP000283090">
    <property type="component" value="Unassembled WGS sequence"/>
</dbReference>
<dbReference type="AlphaFoldDB" id="A0A437AEP3"/>
<feature type="compositionally biased region" description="Basic residues" evidence="1">
    <location>
        <begin position="73"/>
        <end position="86"/>
    </location>
</feature>
<sequence>MCYDLKTYRCGHFKRTFTKCKCTIHCSGEQRQPSSCTQWFCDKKPYYSDGSSERDHITNISIGHYFNPETGRRGRYRPGQHLRSLRPPRSNSATSTRSSVFTLQSSRLPTSLLDHLGIHPDELILDRDPSDPEGIDELSIEERIFGIEVPSNTSPEEHFANIPRVFEAPQGLPQGLTPTDFLNMTTHETRARDGDIEPIATALEGILRMGDHAETRPPRTVVVRRGGGGGGAGGRPI</sequence>